<organism evidence="4 5">
    <name type="scientific">Phytophthora lilii</name>
    <dbReference type="NCBI Taxonomy" id="2077276"/>
    <lineage>
        <taxon>Eukaryota</taxon>
        <taxon>Sar</taxon>
        <taxon>Stramenopiles</taxon>
        <taxon>Oomycota</taxon>
        <taxon>Peronosporomycetes</taxon>
        <taxon>Peronosporales</taxon>
        <taxon>Peronosporaceae</taxon>
        <taxon>Phytophthora</taxon>
    </lineage>
</organism>
<keyword evidence="1" id="KW-0862">Zinc</keyword>
<accession>A0A9W6TH39</accession>
<feature type="compositionally biased region" description="Acidic residues" evidence="2">
    <location>
        <begin position="378"/>
        <end position="391"/>
    </location>
</feature>
<feature type="compositionally biased region" description="Low complexity" evidence="2">
    <location>
        <begin position="400"/>
        <end position="416"/>
    </location>
</feature>
<reference evidence="4" key="1">
    <citation type="submission" date="2023-04" db="EMBL/GenBank/DDBJ databases">
        <title>Phytophthora lilii NBRC 32176.</title>
        <authorList>
            <person name="Ichikawa N."/>
            <person name="Sato H."/>
            <person name="Tonouchi N."/>
        </authorList>
    </citation>
    <scope>NUCLEOTIDE SEQUENCE</scope>
    <source>
        <strain evidence="4">NBRC 32176</strain>
    </source>
</reference>
<feature type="compositionally biased region" description="Acidic residues" evidence="2">
    <location>
        <begin position="507"/>
        <end position="518"/>
    </location>
</feature>
<feature type="compositionally biased region" description="Basic and acidic residues" evidence="2">
    <location>
        <begin position="430"/>
        <end position="442"/>
    </location>
</feature>
<keyword evidence="1" id="KW-0479">Metal-binding</keyword>
<dbReference type="OrthoDB" id="162910at2759"/>
<feature type="compositionally biased region" description="Acidic residues" evidence="2">
    <location>
        <begin position="417"/>
        <end position="429"/>
    </location>
</feature>
<feature type="compositionally biased region" description="Acidic residues" evidence="2">
    <location>
        <begin position="253"/>
        <end position="268"/>
    </location>
</feature>
<gene>
    <name evidence="4" type="ORF">Plil01_000241900</name>
</gene>
<dbReference type="PROSITE" id="PS00028">
    <property type="entry name" value="ZINC_FINGER_C2H2_1"/>
    <property type="match status" value="1"/>
</dbReference>
<feature type="compositionally biased region" description="Low complexity" evidence="2">
    <location>
        <begin position="459"/>
        <end position="469"/>
    </location>
</feature>
<evidence type="ECO:0000259" key="3">
    <source>
        <dbReference type="PROSITE" id="PS50157"/>
    </source>
</evidence>
<evidence type="ECO:0000256" key="2">
    <source>
        <dbReference type="SAM" id="MobiDB-lite"/>
    </source>
</evidence>
<dbReference type="AlphaFoldDB" id="A0A9W6TH39"/>
<evidence type="ECO:0000256" key="1">
    <source>
        <dbReference type="PROSITE-ProRule" id="PRU00042"/>
    </source>
</evidence>
<comment type="caution">
    <text evidence="4">The sequence shown here is derived from an EMBL/GenBank/DDBJ whole genome shotgun (WGS) entry which is preliminary data.</text>
</comment>
<dbReference type="GO" id="GO:0008270">
    <property type="term" value="F:zinc ion binding"/>
    <property type="evidence" value="ECO:0007669"/>
    <property type="project" value="UniProtKB-KW"/>
</dbReference>
<proteinExistence type="predicted"/>
<keyword evidence="5" id="KW-1185">Reference proteome</keyword>
<feature type="region of interest" description="Disordered" evidence="2">
    <location>
        <begin position="274"/>
        <end position="518"/>
    </location>
</feature>
<feature type="compositionally biased region" description="Basic and acidic residues" evidence="2">
    <location>
        <begin position="358"/>
        <end position="377"/>
    </location>
</feature>
<name>A0A9W6TH39_9STRA</name>
<feature type="compositionally biased region" description="Acidic residues" evidence="2">
    <location>
        <begin position="470"/>
        <end position="487"/>
    </location>
</feature>
<evidence type="ECO:0000313" key="4">
    <source>
        <dbReference type="EMBL" id="GMF11743.1"/>
    </source>
</evidence>
<sequence>MDEDFHVKRNQAFECICRSCFHLRRSSSTIQPYRCFKKACRIQFDSFTALFEHQLDVHGQLDPRGNRVVDDLFHQQHGTLALPPATVYIGQQYMVPTRPPTPWKSMEELEEEAETLLDRLITHNCDNFTRVWGMFKTAYKLVKRNGKSEMERQYQITIEHFNSSFKFSAASRGFHDGCPSVESGRNWLVRFALLSKYLFWLSSSLTYVFLLLLGLQTSTDRQDAQWLHPFSLGDRRDVEPEFVLIDTKRDQEMYEEASDESDAEGDTMDDQLEAGKKDFKTDDDVEMESEYDGFKSTSDQPLPEKIDVKPIIIDSDSDSESDDDRSTDNRKVFKIDVNPSGLENANASDSESDSSEIDGDKTASNREHFEGPKRSGDESDSESESDSDSDDDKAGGDQQSIKSDVISVDGDISSCESDSDSEGSSDEEDHTVSARGSDEKETASVVDQKLGNIANSNKSASESESSSGEEPADDDDVAPNSSDEEEPSVGNHEVKADESASDAKSDDSDEEDIFNQLE</sequence>
<dbReference type="Proteomes" id="UP001165083">
    <property type="component" value="Unassembled WGS sequence"/>
</dbReference>
<feature type="domain" description="C2H2-type" evidence="3">
    <location>
        <begin position="33"/>
        <end position="63"/>
    </location>
</feature>
<protein>
    <submittedName>
        <fullName evidence="4">Unnamed protein product</fullName>
    </submittedName>
</protein>
<dbReference type="EMBL" id="BSXW01000086">
    <property type="protein sequence ID" value="GMF11743.1"/>
    <property type="molecule type" value="Genomic_DNA"/>
</dbReference>
<evidence type="ECO:0000313" key="5">
    <source>
        <dbReference type="Proteomes" id="UP001165083"/>
    </source>
</evidence>
<feature type="compositionally biased region" description="Basic and acidic residues" evidence="2">
    <location>
        <begin position="324"/>
        <end position="334"/>
    </location>
</feature>
<dbReference type="InterPro" id="IPR013087">
    <property type="entry name" value="Znf_C2H2_type"/>
</dbReference>
<keyword evidence="1" id="KW-0863">Zinc-finger</keyword>
<feature type="compositionally biased region" description="Basic and acidic residues" evidence="2">
    <location>
        <begin position="492"/>
        <end position="506"/>
    </location>
</feature>
<feature type="region of interest" description="Disordered" evidence="2">
    <location>
        <begin position="249"/>
        <end position="268"/>
    </location>
</feature>
<dbReference type="PROSITE" id="PS50157">
    <property type="entry name" value="ZINC_FINGER_C2H2_2"/>
    <property type="match status" value="1"/>
</dbReference>